<sequence>MAVKKARLKVVVLMSCGSITFIITSSPASLAAAVEVAVLCSEVLSLLPAVSETLTVKNEFDESVIVDE</sequence>
<evidence type="ECO:0000313" key="2">
    <source>
        <dbReference type="Proteomes" id="UP000002039"/>
    </source>
</evidence>
<gene>
    <name evidence="1" type="ORF">BDCG_17596</name>
</gene>
<protein>
    <recommendedName>
        <fullName evidence="3">Secreted protein</fullName>
    </recommendedName>
</protein>
<accession>A0ABX2VZD0</accession>
<dbReference type="GeneID" id="69032488"/>
<dbReference type="EMBL" id="EQ999981">
    <property type="protein sequence ID" value="OAT02497.1"/>
    <property type="molecule type" value="Genomic_DNA"/>
</dbReference>
<keyword evidence="2" id="KW-1185">Reference proteome</keyword>
<evidence type="ECO:0000313" key="1">
    <source>
        <dbReference type="EMBL" id="OAT02497.1"/>
    </source>
</evidence>
<evidence type="ECO:0008006" key="3">
    <source>
        <dbReference type="Google" id="ProtNLM"/>
    </source>
</evidence>
<dbReference type="Proteomes" id="UP000002039">
    <property type="component" value="Unassembled WGS sequence"/>
</dbReference>
<dbReference type="RefSeq" id="XP_045282224.1">
    <property type="nucleotide sequence ID" value="XM_045426697.1"/>
</dbReference>
<proteinExistence type="predicted"/>
<reference evidence="2" key="1">
    <citation type="journal article" date="2015" name="PLoS Genet.">
        <title>The dynamic genome and transcriptome of the human fungal pathogen Blastomyces and close relative Emmonsia.</title>
        <authorList>
            <person name="Munoz J.F."/>
            <person name="Gauthier G.M."/>
            <person name="Desjardins C.A."/>
            <person name="Gallo J.E."/>
            <person name="Holder J."/>
            <person name="Sullivan T.D."/>
            <person name="Marty A.J."/>
            <person name="Carmen J.C."/>
            <person name="Chen Z."/>
            <person name="Ding L."/>
            <person name="Gujja S."/>
            <person name="Magrini V."/>
            <person name="Misas E."/>
            <person name="Mitreva M."/>
            <person name="Priest M."/>
            <person name="Saif S."/>
            <person name="Whiston E.A."/>
            <person name="Young S."/>
            <person name="Zeng Q."/>
            <person name="Goldman W.E."/>
            <person name="Mardis E.R."/>
            <person name="Taylor J.W."/>
            <person name="McEwen J.G."/>
            <person name="Clay O.K."/>
            <person name="Klein B.S."/>
            <person name="Cuomo C.A."/>
        </authorList>
    </citation>
    <scope>NUCLEOTIDE SEQUENCE [LARGE SCALE GENOMIC DNA]</scope>
    <source>
        <strain evidence="2">ER-3 / ATCC MYA-2586</strain>
    </source>
</reference>
<name>A0ABX2VZD0_AJEDR</name>
<organism evidence="1 2">
    <name type="scientific">Ajellomyces dermatitidis (strain ER-3 / ATCC MYA-2586)</name>
    <name type="common">Blastomyces dermatitidis</name>
    <dbReference type="NCBI Taxonomy" id="559297"/>
    <lineage>
        <taxon>Eukaryota</taxon>
        <taxon>Fungi</taxon>
        <taxon>Dikarya</taxon>
        <taxon>Ascomycota</taxon>
        <taxon>Pezizomycotina</taxon>
        <taxon>Eurotiomycetes</taxon>
        <taxon>Eurotiomycetidae</taxon>
        <taxon>Onygenales</taxon>
        <taxon>Ajellomycetaceae</taxon>
        <taxon>Blastomyces</taxon>
    </lineage>
</organism>